<sequence length="1482" mass="161348">MSGGVASPSSETSNPEKKVKKEKQVCSLCNVEIPPGPDSLQKHEAGKRHERMRAQCDAVEALAKRSVFIKIAPNRAPSPVEMETDGSLPARCKSDVRLRLQREEIERVMSRFGQIERVLCRAERGHYAIVEYGRDEDAQSALGAKSVHMAGTTIGDDGATGPIKMATVLVTERRVNFSAAAPIEKHRINVDEIVEAVARLAVGPSDDAYTVAIDEVIRYMVLSEEQLRDREALATRLETELKKYFVAPTVSIFGSSITSIGTVDSDIDMCLSLSSAVALDGAARRVQFLHEQKQRDKYTLLTGEAAQFREKKVQAGEVKRLSGPDRVRFVSKMLNEVRKECSWMGVQRPVVDCRLPIVRFLLDREVLVDLSVDNSIGVAKSVYIRDLIKADASGRLRRMLIGLRFWALSNGLFDAQEKEHKGHFNAYMLNLLAIAFLQANGALPPFQHTETPEYGGPGGKYRIDFVVPPYTLERVEIHAFMKSFFIHMTSGVSLRESVIVGRTGEQLSLQQFIARFPAVIEATGQEAPHVDGKFDFALMNVQDPIEQSHNVTSTLNEKYVRRMRHMMMRSLHAMKGDRDSFASILSIEKRLARDATTPVSEGDVSMGENGAARERGTTTFTSVGRPLTAMVEPVHADATVTICYPRERAASQSALMRACAFVFEKILLAEPLEDPSSSSCSNGSSAAGAKRRRALSDEARERADQSRGGAPMREGRASGEGASLVSATAPPTEPALYNWGMYALPARLWIGRRNVKRKALKEHAGKEEIEIESLVSLELLNGGDGGEKAATVSSPLSPILIVRVEFGFHSDAMMMRFHRLEGAPLDLMNAAHFLEGNGLLGKYAHLLLQMLMEERFEAPSSAENVENKRPASGGKRKREETDEPMEMMVKAPSSLTPGSLSMSARERMQLTVNEIVAALIAANEEGKDVNLNRLKCDISQKHGLSSQPKLVDIIAGVPAQYKNMLVPKLKAKPIRTASGIAVVAVMSKPHRCPHINFTGNICVYCPGGPDSDFEYSTQSYTGYEPTSMRAIRARYNPYLQTRGRVQQLAALGHSIDKGARAPLKKMTSGIKGAGVPPKKTTSGTKGAGVPPKKTTSGTQWAGGRQREDDARGQVCPQRRRRQELRGQVCPQRRRRQEHSGRVGGKEKTTSGTKGAGVPPKKTTSGTKGAGVPPKKTTPGTKGADVPPKKTTPGTKGAGVPPKKMTAGRGRCAPKEDDVRNTVGGWAAKRRRREELRGQVCPQRRRRQELRGRCAPKEDDGRKCAPKEDDVRNTVGGWAAKRRRRQELRGQVCPQRSRRQEHGGRVGGKEKTTSGTKGAGVPPKKMTPGTKGAGVPPKKTTPGTKGAGVPPKKTTPGTKGGRCAPKEADARNTGAGVPPKKTTPGTKGAGVPPKKTTSGTKGAGVPPKKMTPGTKGAGVPPKNTTSGTKGAGVPPKEDDVRNTVGGWAAKRRRREELRGQVCPQRRRRQELRGRCAPKEDDGR</sequence>
<feature type="compositionally biased region" description="Basic and acidic residues" evidence="6">
    <location>
        <begin position="694"/>
        <end position="705"/>
    </location>
</feature>
<dbReference type="PANTHER" id="PTHR11135">
    <property type="entry name" value="HISTONE ACETYLTRANSFERASE-RELATED"/>
    <property type="match status" value="1"/>
</dbReference>
<keyword evidence="5" id="KW-0411">Iron-sulfur</keyword>
<dbReference type="Pfam" id="PF23613">
    <property type="entry name" value="ELP3_N"/>
    <property type="match status" value="1"/>
</dbReference>
<dbReference type="Gene3D" id="1.10.1410.10">
    <property type="match status" value="1"/>
</dbReference>
<dbReference type="GO" id="GO:0046872">
    <property type="term" value="F:metal ion binding"/>
    <property type="evidence" value="ECO:0007669"/>
    <property type="project" value="UniProtKB-KW"/>
</dbReference>
<dbReference type="InterPro" id="IPR043519">
    <property type="entry name" value="NT_sf"/>
</dbReference>
<dbReference type="InterPro" id="IPR039661">
    <property type="entry name" value="ELP3"/>
</dbReference>
<reference evidence="10" key="1">
    <citation type="journal article" date="2008" name="Nat. Genet.">
        <title>The Pristionchus pacificus genome provides a unique perspective on nematode lifestyle and parasitism.</title>
        <authorList>
            <person name="Dieterich C."/>
            <person name="Clifton S.W."/>
            <person name="Schuster L.N."/>
            <person name="Chinwalla A."/>
            <person name="Delehaunty K."/>
            <person name="Dinkelacker I."/>
            <person name="Fulton L."/>
            <person name="Fulton R."/>
            <person name="Godfrey J."/>
            <person name="Minx P."/>
            <person name="Mitreva M."/>
            <person name="Roeseler W."/>
            <person name="Tian H."/>
            <person name="Witte H."/>
            <person name="Yang S.P."/>
            <person name="Wilson R.K."/>
            <person name="Sommer R.J."/>
        </authorList>
    </citation>
    <scope>NUCLEOTIDE SEQUENCE [LARGE SCALE GENOMIC DNA]</scope>
    <source>
        <strain evidence="10">PS312</strain>
    </source>
</reference>
<dbReference type="SUPFAM" id="SSF81301">
    <property type="entry name" value="Nucleotidyltransferase"/>
    <property type="match status" value="1"/>
</dbReference>
<dbReference type="Pfam" id="PF22600">
    <property type="entry name" value="MTPAP-like_central"/>
    <property type="match status" value="1"/>
</dbReference>
<reference evidence="9" key="2">
    <citation type="submission" date="2022-06" db="UniProtKB">
        <authorList>
            <consortium name="EnsemblMetazoa"/>
        </authorList>
    </citation>
    <scope>IDENTIFICATION</scope>
    <source>
        <strain evidence="9">PS312</strain>
    </source>
</reference>
<feature type="compositionally biased region" description="Basic and acidic residues" evidence="6">
    <location>
        <begin position="1137"/>
        <end position="1148"/>
    </location>
</feature>
<evidence type="ECO:0000313" key="10">
    <source>
        <dbReference type="Proteomes" id="UP000005239"/>
    </source>
</evidence>
<proteinExistence type="predicted"/>
<protein>
    <submittedName>
        <fullName evidence="9">Uncharacterized protein</fullName>
    </submittedName>
</protein>
<feature type="compositionally biased region" description="Basic and acidic residues" evidence="6">
    <location>
        <begin position="1248"/>
        <end position="1271"/>
    </location>
</feature>
<dbReference type="GO" id="GO:0005737">
    <property type="term" value="C:cytoplasm"/>
    <property type="evidence" value="ECO:0000318"/>
    <property type="project" value="GO_Central"/>
</dbReference>
<dbReference type="Proteomes" id="UP000005239">
    <property type="component" value="Unassembled WGS sequence"/>
</dbReference>
<feature type="compositionally biased region" description="Low complexity" evidence="6">
    <location>
        <begin position="676"/>
        <end position="688"/>
    </location>
</feature>
<dbReference type="EnsemblMetazoa" id="PPA17563.1">
    <property type="protein sequence ID" value="PPA17563.1"/>
    <property type="gene ID" value="WBGene00107117"/>
</dbReference>
<keyword evidence="10" id="KW-1185">Reference proteome</keyword>
<dbReference type="GO" id="GO:0002926">
    <property type="term" value="P:tRNA wobble base 5-methoxycarbonylmethyl-2-thiouridinylation"/>
    <property type="evidence" value="ECO:0000318"/>
    <property type="project" value="GO_Central"/>
</dbReference>
<keyword evidence="2" id="KW-0949">S-adenosyl-L-methionine</keyword>
<dbReference type="GO" id="GO:0005634">
    <property type="term" value="C:nucleus"/>
    <property type="evidence" value="ECO:0000318"/>
    <property type="project" value="GO_Central"/>
</dbReference>
<feature type="compositionally biased region" description="Basic and acidic residues" evidence="6">
    <location>
        <begin position="14"/>
        <end position="23"/>
    </location>
</feature>
<dbReference type="GO" id="GO:0051539">
    <property type="term" value="F:4 iron, 4 sulfur cluster binding"/>
    <property type="evidence" value="ECO:0007669"/>
    <property type="project" value="UniProtKB-KW"/>
</dbReference>
<evidence type="ECO:0000256" key="6">
    <source>
        <dbReference type="SAM" id="MobiDB-lite"/>
    </source>
</evidence>
<dbReference type="PANTHER" id="PTHR11135:SF0">
    <property type="entry name" value="ELONGATOR COMPLEX PROTEIN 3"/>
    <property type="match status" value="1"/>
</dbReference>
<dbReference type="InterPro" id="IPR054708">
    <property type="entry name" value="MTPAP-like_central"/>
</dbReference>
<keyword evidence="1" id="KW-0004">4Fe-4S</keyword>
<accession>A0A8R1YH39</accession>
<evidence type="ECO:0000256" key="2">
    <source>
        <dbReference type="ARBA" id="ARBA00022691"/>
    </source>
</evidence>
<keyword evidence="3" id="KW-0479">Metal-binding</keyword>
<evidence type="ECO:0000256" key="3">
    <source>
        <dbReference type="ARBA" id="ARBA00022723"/>
    </source>
</evidence>
<feature type="compositionally biased region" description="Low complexity" evidence="6">
    <location>
        <begin position="1326"/>
        <end position="1356"/>
    </location>
</feature>
<feature type="compositionally biased region" description="Basic and acidic residues" evidence="6">
    <location>
        <begin position="1469"/>
        <end position="1482"/>
    </location>
</feature>
<feature type="domain" description="ELP3-like N-terminal" evidence="8">
    <location>
        <begin position="908"/>
        <end position="977"/>
    </location>
</feature>
<feature type="region of interest" description="Disordered" evidence="6">
    <location>
        <begin position="858"/>
        <end position="886"/>
    </location>
</feature>
<evidence type="ECO:0000259" key="8">
    <source>
        <dbReference type="Pfam" id="PF23613"/>
    </source>
</evidence>
<feature type="compositionally biased region" description="Basic and acidic residues" evidence="6">
    <location>
        <begin position="1297"/>
        <end position="1311"/>
    </location>
</feature>
<feature type="region of interest" description="Disordered" evidence="6">
    <location>
        <begin position="673"/>
        <end position="727"/>
    </location>
</feature>
<feature type="domain" description="Poly(A) RNA polymerase mitochondrial-like central palm" evidence="7">
    <location>
        <begin position="213"/>
        <end position="381"/>
    </location>
</feature>
<keyword evidence="4" id="KW-0408">Iron</keyword>
<evidence type="ECO:0000256" key="1">
    <source>
        <dbReference type="ARBA" id="ARBA00022485"/>
    </source>
</evidence>
<dbReference type="GO" id="GO:0033588">
    <property type="term" value="C:elongator holoenzyme complex"/>
    <property type="evidence" value="ECO:0000318"/>
    <property type="project" value="GO_Central"/>
</dbReference>
<feature type="region of interest" description="Disordered" evidence="6">
    <location>
        <begin position="1067"/>
        <end position="1482"/>
    </location>
</feature>
<dbReference type="SUPFAM" id="SSF81631">
    <property type="entry name" value="PAP/OAS1 substrate-binding domain"/>
    <property type="match status" value="1"/>
</dbReference>
<dbReference type="InterPro" id="IPR056591">
    <property type="entry name" value="ELP3-like_N"/>
</dbReference>
<evidence type="ECO:0000259" key="7">
    <source>
        <dbReference type="Pfam" id="PF22600"/>
    </source>
</evidence>
<feature type="region of interest" description="Disordered" evidence="6">
    <location>
        <begin position="1"/>
        <end position="23"/>
    </location>
</feature>
<evidence type="ECO:0000313" key="9">
    <source>
        <dbReference type="EnsemblMetazoa" id="PPA17563.1"/>
    </source>
</evidence>
<organism evidence="9 10">
    <name type="scientific">Pristionchus pacificus</name>
    <name type="common">Parasitic nematode worm</name>
    <dbReference type="NCBI Taxonomy" id="54126"/>
    <lineage>
        <taxon>Eukaryota</taxon>
        <taxon>Metazoa</taxon>
        <taxon>Ecdysozoa</taxon>
        <taxon>Nematoda</taxon>
        <taxon>Chromadorea</taxon>
        <taxon>Rhabditida</taxon>
        <taxon>Rhabditina</taxon>
        <taxon>Diplogasteromorpha</taxon>
        <taxon>Diplogasteroidea</taxon>
        <taxon>Neodiplogasteridae</taxon>
        <taxon>Pristionchus</taxon>
    </lineage>
</organism>
<name>A0A8R1YH39_PRIPA</name>
<dbReference type="Gene3D" id="3.30.460.10">
    <property type="entry name" value="Beta Polymerase, domain 2"/>
    <property type="match status" value="1"/>
</dbReference>
<evidence type="ECO:0000256" key="5">
    <source>
        <dbReference type="ARBA" id="ARBA00023014"/>
    </source>
</evidence>
<evidence type="ECO:0000256" key="4">
    <source>
        <dbReference type="ARBA" id="ARBA00023004"/>
    </source>
</evidence>
<gene>
    <name evidence="9" type="primary">WBGene00107117</name>
</gene>